<keyword evidence="11" id="KW-1185">Reference proteome</keyword>
<dbReference type="RefSeq" id="WP_265145584.1">
    <property type="nucleotide sequence ID" value="NZ_AP025943.1"/>
</dbReference>
<dbReference type="InterPro" id="IPR036291">
    <property type="entry name" value="NAD(P)-bd_dom_sf"/>
</dbReference>
<dbReference type="InterPro" id="IPR008927">
    <property type="entry name" value="6-PGluconate_DH-like_C_sf"/>
</dbReference>
<dbReference type="Gene3D" id="3.40.50.720">
    <property type="entry name" value="NAD(P)-binding Rossmann-like Domain"/>
    <property type="match status" value="2"/>
</dbReference>
<dbReference type="Pfam" id="PF03720">
    <property type="entry name" value="UDPG_MGDP_dh_C"/>
    <property type="match status" value="1"/>
</dbReference>
<dbReference type="InterPro" id="IPR028357">
    <property type="entry name" value="UDPglc_DH_bac"/>
</dbReference>
<evidence type="ECO:0000259" key="9">
    <source>
        <dbReference type="SMART" id="SM00984"/>
    </source>
</evidence>
<dbReference type="InterPro" id="IPR014026">
    <property type="entry name" value="UDP-Glc/GDP-Man_DH_dimer"/>
</dbReference>
<sequence length="440" mass="48929">MNLTIIGSGYVGLTTGTCFAEMGHHVICVDNNREKIRTLQSGSIPIYEPKLEDLIRKNVAVGRLEFSPDIASSIPQSDVIFIAVPTPPNTDGSVDLTYIEKVAREIAEVLKPEMGYKVIVDKSTVPVKTGEKVRQTIKRYAGPDVQFDIVSNPEFLREGCTVDDLLHPDRIVIGANSERAMNVIKRVYQPIHAPILETDVNSAELIKYAANSFLALKISYINAVAKVCEKTGADVELVAEGIGMDKRISRHFLNAGLGYGGSCFPKDVKAFINISRTLGIPFTLLEEVERINDSQHTHFLDQIRDRLWVLKDKKIAVWGLAFKQNTDDIRESISLKLCEKLRKEGAIVTATDPKAIGTARSRLEELGVTPVEDMYECARDAEVLIIATEWSDYANADLQKLAEIMRNRIIFDGRNILSPANIRAVGFEYHSVGRPFIEEA</sequence>
<protein>
    <recommendedName>
        <fullName evidence="4 8">UDP-glucose 6-dehydrogenase</fullName>
        <ecNumber evidence="3 8">1.1.1.22</ecNumber>
    </recommendedName>
</protein>
<accession>A0ABN6QIY8</accession>
<dbReference type="PANTHER" id="PTHR43750:SF3">
    <property type="entry name" value="UDP-GLUCOSE 6-DEHYDROGENASE TUAD"/>
    <property type="match status" value="1"/>
</dbReference>
<comment type="catalytic activity">
    <reaction evidence="7 8">
        <text>UDP-alpha-D-glucose + 2 NAD(+) + H2O = UDP-alpha-D-glucuronate + 2 NADH + 3 H(+)</text>
        <dbReference type="Rhea" id="RHEA:23596"/>
        <dbReference type="ChEBI" id="CHEBI:15377"/>
        <dbReference type="ChEBI" id="CHEBI:15378"/>
        <dbReference type="ChEBI" id="CHEBI:57540"/>
        <dbReference type="ChEBI" id="CHEBI:57945"/>
        <dbReference type="ChEBI" id="CHEBI:58052"/>
        <dbReference type="ChEBI" id="CHEBI:58885"/>
        <dbReference type="EC" id="1.1.1.22"/>
    </reaction>
</comment>
<dbReference type="PIRSF" id="PIRSF500134">
    <property type="entry name" value="UDPglc_DH_bac"/>
    <property type="match status" value="1"/>
</dbReference>
<dbReference type="SUPFAM" id="SSF52413">
    <property type="entry name" value="UDP-glucose/GDP-mannose dehydrogenase C-terminal domain"/>
    <property type="match status" value="1"/>
</dbReference>
<reference evidence="10" key="1">
    <citation type="submission" date="2022-06" db="EMBL/GenBank/DDBJ databases">
        <title>Akkermansia biwalacus sp. nov., an anaerobic mucin-degrading bacterium isolated from human intestine.</title>
        <authorList>
            <person name="Kobayashi Y."/>
            <person name="Inoue S."/>
            <person name="Kawahara T."/>
            <person name="Kohda N."/>
        </authorList>
    </citation>
    <scope>NUCLEOTIDE SEQUENCE</scope>
    <source>
        <strain evidence="10">WON2089</strain>
    </source>
</reference>
<keyword evidence="5 8" id="KW-0560">Oxidoreductase</keyword>
<evidence type="ECO:0000256" key="1">
    <source>
        <dbReference type="ARBA" id="ARBA00004701"/>
    </source>
</evidence>
<evidence type="ECO:0000256" key="6">
    <source>
        <dbReference type="ARBA" id="ARBA00023027"/>
    </source>
</evidence>
<feature type="domain" description="UDP-glucose/GDP-mannose dehydrogenase C-terminal" evidence="9">
    <location>
        <begin position="316"/>
        <end position="419"/>
    </location>
</feature>
<dbReference type="Pfam" id="PF03721">
    <property type="entry name" value="UDPG_MGDP_dh_N"/>
    <property type="match status" value="1"/>
</dbReference>
<comment type="pathway">
    <text evidence="1">Nucleotide-sugar biosynthesis; UDP-alpha-D-glucuronate biosynthesis; UDP-alpha-D-glucuronate from UDP-alpha-D-glucose: step 1/1.</text>
</comment>
<dbReference type="Gene3D" id="1.20.5.100">
    <property type="entry name" value="Cytochrome c1, transmembrane anchor, C-terminal"/>
    <property type="match status" value="1"/>
</dbReference>
<dbReference type="NCBIfam" id="TIGR03026">
    <property type="entry name" value="NDP-sugDHase"/>
    <property type="match status" value="1"/>
</dbReference>
<dbReference type="EMBL" id="AP025943">
    <property type="protein sequence ID" value="BDL42770.1"/>
    <property type="molecule type" value="Genomic_DNA"/>
</dbReference>
<organism evidence="10 11">
    <name type="scientific">Akkermansia biwaensis</name>
    <dbReference type="NCBI Taxonomy" id="2946555"/>
    <lineage>
        <taxon>Bacteria</taxon>
        <taxon>Pseudomonadati</taxon>
        <taxon>Verrucomicrobiota</taxon>
        <taxon>Verrucomicrobiia</taxon>
        <taxon>Verrucomicrobiales</taxon>
        <taxon>Akkermansiaceae</taxon>
        <taxon>Akkermansia</taxon>
    </lineage>
</organism>
<evidence type="ECO:0000256" key="4">
    <source>
        <dbReference type="ARBA" id="ARBA00015132"/>
    </source>
</evidence>
<dbReference type="PANTHER" id="PTHR43750">
    <property type="entry name" value="UDP-GLUCOSE 6-DEHYDROGENASE TUAD"/>
    <property type="match status" value="1"/>
</dbReference>
<dbReference type="InterPro" id="IPR014027">
    <property type="entry name" value="UDP-Glc/GDP-Man_DH_C"/>
</dbReference>
<dbReference type="InterPro" id="IPR036220">
    <property type="entry name" value="UDP-Glc/GDP-Man_DH_C_sf"/>
</dbReference>
<dbReference type="InterPro" id="IPR017476">
    <property type="entry name" value="UDP-Glc/GDP-Man"/>
</dbReference>
<gene>
    <name evidence="10" type="primary">nsd</name>
    <name evidence="10" type="ORF">Abiwalacus_03440</name>
</gene>
<evidence type="ECO:0000256" key="5">
    <source>
        <dbReference type="ARBA" id="ARBA00023002"/>
    </source>
</evidence>
<evidence type="ECO:0000256" key="3">
    <source>
        <dbReference type="ARBA" id="ARBA00012954"/>
    </source>
</evidence>
<dbReference type="Pfam" id="PF00984">
    <property type="entry name" value="UDPG_MGDP_dh"/>
    <property type="match status" value="1"/>
</dbReference>
<evidence type="ECO:0000256" key="7">
    <source>
        <dbReference type="ARBA" id="ARBA00047473"/>
    </source>
</evidence>
<dbReference type="EC" id="1.1.1.22" evidence="3 8"/>
<evidence type="ECO:0000256" key="2">
    <source>
        <dbReference type="ARBA" id="ARBA00006601"/>
    </source>
</evidence>
<evidence type="ECO:0000256" key="8">
    <source>
        <dbReference type="PIRNR" id="PIRNR000124"/>
    </source>
</evidence>
<dbReference type="SMART" id="SM00984">
    <property type="entry name" value="UDPG_MGDP_dh_C"/>
    <property type="match status" value="1"/>
</dbReference>
<comment type="similarity">
    <text evidence="2 8">Belongs to the UDP-glucose/GDP-mannose dehydrogenase family.</text>
</comment>
<dbReference type="SUPFAM" id="SSF51735">
    <property type="entry name" value="NAD(P)-binding Rossmann-fold domains"/>
    <property type="match status" value="1"/>
</dbReference>
<evidence type="ECO:0000313" key="10">
    <source>
        <dbReference type="EMBL" id="BDL42770.1"/>
    </source>
</evidence>
<proteinExistence type="inferred from homology"/>
<dbReference type="Proteomes" id="UP001062263">
    <property type="component" value="Chromosome"/>
</dbReference>
<dbReference type="SUPFAM" id="SSF48179">
    <property type="entry name" value="6-phosphogluconate dehydrogenase C-terminal domain-like"/>
    <property type="match status" value="1"/>
</dbReference>
<keyword evidence="6 8" id="KW-0520">NAD</keyword>
<evidence type="ECO:0000313" key="11">
    <source>
        <dbReference type="Proteomes" id="UP001062263"/>
    </source>
</evidence>
<dbReference type="PIRSF" id="PIRSF000124">
    <property type="entry name" value="UDPglc_GDPman_dh"/>
    <property type="match status" value="1"/>
</dbReference>
<dbReference type="InterPro" id="IPR001732">
    <property type="entry name" value="UDP-Glc/GDP-Man_DH_N"/>
</dbReference>
<name>A0ABN6QIY8_9BACT</name>